<dbReference type="Gene3D" id="3.40.190.290">
    <property type="match status" value="1"/>
</dbReference>
<dbReference type="Proteomes" id="UP001170379">
    <property type="component" value="Unassembled WGS sequence"/>
</dbReference>
<dbReference type="Pfam" id="PF00126">
    <property type="entry name" value="HTH_1"/>
    <property type="match status" value="1"/>
</dbReference>
<comment type="similarity">
    <text evidence="1">Belongs to the LysR transcriptional regulatory family.</text>
</comment>
<keyword evidence="3" id="KW-0238">DNA-binding</keyword>
<dbReference type="PANTHER" id="PTHR30346">
    <property type="entry name" value="TRANSCRIPTIONAL DUAL REGULATOR HCAR-RELATED"/>
    <property type="match status" value="1"/>
</dbReference>
<evidence type="ECO:0000256" key="2">
    <source>
        <dbReference type="ARBA" id="ARBA00023015"/>
    </source>
</evidence>
<reference evidence="6" key="2">
    <citation type="journal article" date="2022" name="Sci. Rep.">
        <title>In silico prediction of the enzymes involved in the degradation of the herbicide molinate by Gulosibacter molinativorax ON4T.</title>
        <authorList>
            <person name="Lopes A.R."/>
            <person name="Bunin E."/>
            <person name="Viana A.T."/>
            <person name="Froufe H."/>
            <person name="Munoz-Merida A."/>
            <person name="Pinho D."/>
            <person name="Figueiredo J."/>
            <person name="Barroso C."/>
            <person name="Vaz-Moreira I."/>
            <person name="Bellanger X."/>
            <person name="Egas C."/>
            <person name="Nunes O.C."/>
        </authorList>
    </citation>
    <scope>NUCLEOTIDE SEQUENCE</scope>
    <source>
        <strain evidence="6">ON4</strain>
    </source>
</reference>
<evidence type="ECO:0000259" key="5">
    <source>
        <dbReference type="PROSITE" id="PS50931"/>
    </source>
</evidence>
<accession>A0ABT7C8V1</accession>
<evidence type="ECO:0000313" key="7">
    <source>
        <dbReference type="Proteomes" id="UP001170379"/>
    </source>
</evidence>
<dbReference type="SUPFAM" id="SSF46785">
    <property type="entry name" value="Winged helix' DNA-binding domain"/>
    <property type="match status" value="1"/>
</dbReference>
<dbReference type="RefSeq" id="WP_026936799.1">
    <property type="nucleotide sequence ID" value="NZ_CP028426.1"/>
</dbReference>
<dbReference type="InterPro" id="IPR036390">
    <property type="entry name" value="WH_DNA-bd_sf"/>
</dbReference>
<dbReference type="SUPFAM" id="SSF53850">
    <property type="entry name" value="Periplasmic binding protein-like II"/>
    <property type="match status" value="1"/>
</dbReference>
<name>A0ABT7C8V1_9MICO</name>
<keyword evidence="2" id="KW-0805">Transcription regulation</keyword>
<sequence length="298" mass="31500">MKWTLDQLRTFVAIADHGSMSAASQALGYTPGALSQQMHALRSAVGVDIFVRDGRSLELSDVGQTLLTHARLLLEAERLAVRAVSGPTSELDLRVELGVFGSAAVAAIRPAMARLREVAPNITLLAREVDVERMPEAVAQREIDVALGLTYDAAANALPRGVTAQTVKAESFLIALTPDLEAVRNEASIAEIANAKGWILPPADSEYGRAARLACEAAGIEPIVRHIVTDTAVSLAMAESGLGVTLATPLMMGLSAGRIPVAPLPGDSKRNIAVIARRGAGERESVRTVMEVLGEVFR</sequence>
<dbReference type="PROSITE" id="PS50931">
    <property type="entry name" value="HTH_LYSR"/>
    <property type="match status" value="1"/>
</dbReference>
<dbReference type="EMBL" id="PXVD01000010">
    <property type="protein sequence ID" value="MDJ1371157.1"/>
    <property type="molecule type" value="Genomic_DNA"/>
</dbReference>
<gene>
    <name evidence="6" type="ORF">C7K25_07220</name>
</gene>
<protein>
    <submittedName>
        <fullName evidence="6">LysR family transcriptional regulator</fullName>
    </submittedName>
</protein>
<dbReference type="PANTHER" id="PTHR30346:SF29">
    <property type="entry name" value="LYSR SUBSTRATE-BINDING"/>
    <property type="match status" value="1"/>
</dbReference>
<dbReference type="InterPro" id="IPR005119">
    <property type="entry name" value="LysR_subst-bd"/>
</dbReference>
<evidence type="ECO:0000256" key="3">
    <source>
        <dbReference type="ARBA" id="ARBA00023125"/>
    </source>
</evidence>
<organism evidence="6 7">
    <name type="scientific">Gulosibacter molinativorax</name>
    <dbReference type="NCBI Taxonomy" id="256821"/>
    <lineage>
        <taxon>Bacteria</taxon>
        <taxon>Bacillati</taxon>
        <taxon>Actinomycetota</taxon>
        <taxon>Actinomycetes</taxon>
        <taxon>Micrococcales</taxon>
        <taxon>Microbacteriaceae</taxon>
        <taxon>Gulosibacter</taxon>
    </lineage>
</organism>
<dbReference type="InterPro" id="IPR036388">
    <property type="entry name" value="WH-like_DNA-bd_sf"/>
</dbReference>
<evidence type="ECO:0000313" key="6">
    <source>
        <dbReference type="EMBL" id="MDJ1371157.1"/>
    </source>
</evidence>
<reference evidence="6" key="1">
    <citation type="submission" date="2018-03" db="EMBL/GenBank/DDBJ databases">
        <authorList>
            <person name="Nunes O.C."/>
            <person name="Lopes A.R."/>
            <person name="Froufe H."/>
            <person name="Munoz-Merida A."/>
            <person name="Barroso C."/>
            <person name="Egas C."/>
        </authorList>
    </citation>
    <scope>NUCLEOTIDE SEQUENCE</scope>
    <source>
        <strain evidence="6">ON4</strain>
    </source>
</reference>
<dbReference type="Pfam" id="PF03466">
    <property type="entry name" value="LysR_substrate"/>
    <property type="match status" value="1"/>
</dbReference>
<evidence type="ECO:0000256" key="4">
    <source>
        <dbReference type="ARBA" id="ARBA00023163"/>
    </source>
</evidence>
<evidence type="ECO:0000256" key="1">
    <source>
        <dbReference type="ARBA" id="ARBA00009437"/>
    </source>
</evidence>
<dbReference type="Gene3D" id="1.10.10.10">
    <property type="entry name" value="Winged helix-like DNA-binding domain superfamily/Winged helix DNA-binding domain"/>
    <property type="match status" value="1"/>
</dbReference>
<keyword evidence="7" id="KW-1185">Reference proteome</keyword>
<keyword evidence="4" id="KW-0804">Transcription</keyword>
<dbReference type="InterPro" id="IPR000847">
    <property type="entry name" value="LysR_HTH_N"/>
</dbReference>
<feature type="domain" description="HTH lysR-type" evidence="5">
    <location>
        <begin position="3"/>
        <end position="60"/>
    </location>
</feature>
<proteinExistence type="inferred from homology"/>
<comment type="caution">
    <text evidence="6">The sequence shown here is derived from an EMBL/GenBank/DDBJ whole genome shotgun (WGS) entry which is preliminary data.</text>
</comment>